<evidence type="ECO:0000313" key="8">
    <source>
        <dbReference type="Proteomes" id="UP000030671"/>
    </source>
</evidence>
<dbReference type="Proteomes" id="UP000030671">
    <property type="component" value="Unassembled WGS sequence"/>
</dbReference>
<keyword evidence="8" id="KW-1185">Reference proteome</keyword>
<name>W4K7B1_HETIT</name>
<dbReference type="InterPro" id="IPR027417">
    <property type="entry name" value="P-loop_NTPase"/>
</dbReference>
<dbReference type="eggNOG" id="KOG0221">
    <property type="taxonomic scope" value="Eukaryota"/>
</dbReference>
<dbReference type="RefSeq" id="XP_009546308.1">
    <property type="nucleotide sequence ID" value="XM_009548013.1"/>
</dbReference>
<dbReference type="OrthoDB" id="29596at2759"/>
<dbReference type="EMBL" id="KI925458">
    <property type="protein sequence ID" value="ETW81688.1"/>
    <property type="molecule type" value="Genomic_DNA"/>
</dbReference>
<dbReference type="Pfam" id="PF05192">
    <property type="entry name" value="MutS_III"/>
    <property type="match status" value="1"/>
</dbReference>
<dbReference type="InterPro" id="IPR007696">
    <property type="entry name" value="DNA_mismatch_repair_MutS_core"/>
</dbReference>
<evidence type="ECO:0000256" key="3">
    <source>
        <dbReference type="ARBA" id="ARBA00022840"/>
    </source>
</evidence>
<sequence length="926" mass="103403">MGGHPRASPASHSTTSTRLKRQRIDDSFTDTEDQQSPIGDGKYKKKVRWDGASRDTEEGEGAASSEETDREGKVSALDAFTPNLTRLLPNQDMLDRLMLQLIRVLSGKIGCAYYDPVKCIIHALEDTQENHHFDLTKMLLNQISPDFILTSSKADDDFMNVCRDYMDEAGGMFQIRPHKDFLPGKGRNRLLSLKLFSDLSTYDIEESRSDIDSSSEPRNAYDFMKNRRDMDGDPTMRRWNATIRMSNFASVDAAPLCVGSMGALLDHLARECVAGDLENEGVGGLNILDIEVLSLDTVMQINADALYALQIFENESHASIHSDKTKEGLSLFGILNNTMTTLGRRLMQSWLLRPSLSIDIIKARHDAVACFTRSENLVVTNVMHNHLKGMRNVPRILSMMRTGKAGIADWQGLIKFTFHSALLRDTLKDLSASNDVEVIQKLVIALDISNFKEIGSAINETIDWEESTLSSRICIRPHIDEELDNRKHVYNGIDAVLSKVARDISETIPTNYVTSLNVVYFPQLGFLICVPMLDEWRTDEGVHALDDWTFQAQSFNLSHVYFKSDKMHDLDTHIGDLYSSIVDREIEIIHALKERILVYDQAITKACDTCAELDCLLCFASASTSFNYCRPRMTEENVLLIKRGRHPLQEQIVDAFVPNDIFLVGVHASSDDNDDMGGGLLGNGVLICTGANACGKSVFLKQVQSSLMIDLNQVSLALRNSTARSLILLDEFGKGTLSADGAGLFCGVLKHLISRGPDCPKVVAATHFYELFQEEGIFNPRILPVSFVHMEVIFTTSDGDIITASKPPEHDGDAESTNRINPGEKITYLYRVASGLSLHSHAAKCAEIFGIPHLIVQRAQYVSQLLETHNITQLLDEEMTVDERQDLEDAEEICRRFLAWDISSQLQEDPDGLKTRLNEVLGRATA</sequence>
<evidence type="ECO:0000256" key="5">
    <source>
        <dbReference type="SAM" id="MobiDB-lite"/>
    </source>
</evidence>
<dbReference type="GO" id="GO:0005634">
    <property type="term" value="C:nucleus"/>
    <property type="evidence" value="ECO:0007669"/>
    <property type="project" value="TreeGrafter"/>
</dbReference>
<keyword evidence="2" id="KW-0547">Nucleotide-binding</keyword>
<keyword evidence="3" id="KW-0067">ATP-binding</keyword>
<dbReference type="InParanoid" id="W4K7B1"/>
<organism evidence="7 8">
    <name type="scientific">Heterobasidion irregulare (strain TC 32-1)</name>
    <dbReference type="NCBI Taxonomy" id="747525"/>
    <lineage>
        <taxon>Eukaryota</taxon>
        <taxon>Fungi</taxon>
        <taxon>Dikarya</taxon>
        <taxon>Basidiomycota</taxon>
        <taxon>Agaricomycotina</taxon>
        <taxon>Agaricomycetes</taxon>
        <taxon>Russulales</taxon>
        <taxon>Bondarzewiaceae</taxon>
        <taxon>Heterobasidion</taxon>
        <taxon>Heterobasidion annosum species complex</taxon>
    </lineage>
</organism>
<dbReference type="GO" id="GO:0030983">
    <property type="term" value="F:mismatched DNA binding"/>
    <property type="evidence" value="ECO:0007669"/>
    <property type="project" value="InterPro"/>
</dbReference>
<dbReference type="InterPro" id="IPR045076">
    <property type="entry name" value="MutS"/>
</dbReference>
<dbReference type="GO" id="GO:0005524">
    <property type="term" value="F:ATP binding"/>
    <property type="evidence" value="ECO:0007669"/>
    <property type="project" value="UniProtKB-KW"/>
</dbReference>
<dbReference type="Gene3D" id="1.10.1420.10">
    <property type="match status" value="1"/>
</dbReference>
<dbReference type="PROSITE" id="PS00486">
    <property type="entry name" value="DNA_MISMATCH_REPAIR_2"/>
    <property type="match status" value="1"/>
</dbReference>
<protein>
    <recommendedName>
        <fullName evidence="6">DNA mismatch repair proteins mutS family domain-containing protein</fullName>
    </recommendedName>
</protein>
<reference evidence="7 8" key="1">
    <citation type="journal article" date="2012" name="New Phytol.">
        <title>Insight into trade-off between wood decay and parasitism from the genome of a fungal forest pathogen.</title>
        <authorList>
            <person name="Olson A."/>
            <person name="Aerts A."/>
            <person name="Asiegbu F."/>
            <person name="Belbahri L."/>
            <person name="Bouzid O."/>
            <person name="Broberg A."/>
            <person name="Canback B."/>
            <person name="Coutinho P.M."/>
            <person name="Cullen D."/>
            <person name="Dalman K."/>
            <person name="Deflorio G."/>
            <person name="van Diepen L.T."/>
            <person name="Dunand C."/>
            <person name="Duplessis S."/>
            <person name="Durling M."/>
            <person name="Gonthier P."/>
            <person name="Grimwood J."/>
            <person name="Fossdal C.G."/>
            <person name="Hansson D."/>
            <person name="Henrissat B."/>
            <person name="Hietala A."/>
            <person name="Himmelstrand K."/>
            <person name="Hoffmeister D."/>
            <person name="Hogberg N."/>
            <person name="James T.Y."/>
            <person name="Karlsson M."/>
            <person name="Kohler A."/>
            <person name="Kues U."/>
            <person name="Lee Y.H."/>
            <person name="Lin Y.C."/>
            <person name="Lind M."/>
            <person name="Lindquist E."/>
            <person name="Lombard V."/>
            <person name="Lucas S."/>
            <person name="Lunden K."/>
            <person name="Morin E."/>
            <person name="Murat C."/>
            <person name="Park J."/>
            <person name="Raffaello T."/>
            <person name="Rouze P."/>
            <person name="Salamov A."/>
            <person name="Schmutz J."/>
            <person name="Solheim H."/>
            <person name="Stahlberg J."/>
            <person name="Velez H."/>
            <person name="de Vries R.P."/>
            <person name="Wiebenga A."/>
            <person name="Woodward S."/>
            <person name="Yakovlev I."/>
            <person name="Garbelotto M."/>
            <person name="Martin F."/>
            <person name="Grigoriev I.V."/>
            <person name="Stenlid J."/>
        </authorList>
    </citation>
    <scope>NUCLEOTIDE SEQUENCE [LARGE SCALE GENOMIC DNA]</scope>
    <source>
        <strain evidence="7 8">TC 32-1</strain>
    </source>
</reference>
<evidence type="ECO:0000259" key="6">
    <source>
        <dbReference type="PROSITE" id="PS00486"/>
    </source>
</evidence>
<evidence type="ECO:0000256" key="2">
    <source>
        <dbReference type="ARBA" id="ARBA00022741"/>
    </source>
</evidence>
<dbReference type="PANTHER" id="PTHR11361">
    <property type="entry name" value="DNA MISMATCH REPAIR PROTEIN MUTS FAMILY MEMBER"/>
    <property type="match status" value="1"/>
</dbReference>
<dbReference type="InterPro" id="IPR000432">
    <property type="entry name" value="DNA_mismatch_repair_MutS_C"/>
</dbReference>
<dbReference type="Pfam" id="PF00488">
    <property type="entry name" value="MutS_V"/>
    <property type="match status" value="1"/>
</dbReference>
<evidence type="ECO:0000256" key="4">
    <source>
        <dbReference type="ARBA" id="ARBA00023125"/>
    </source>
</evidence>
<dbReference type="HOGENOM" id="CLU_002472_8_0_1"/>
<dbReference type="STRING" id="747525.W4K7B1"/>
<comment type="similarity">
    <text evidence="1">Belongs to the DNA mismatch repair MutS family.</text>
</comment>
<dbReference type="GO" id="GO:0140664">
    <property type="term" value="F:ATP-dependent DNA damage sensor activity"/>
    <property type="evidence" value="ECO:0007669"/>
    <property type="project" value="InterPro"/>
</dbReference>
<gene>
    <name evidence="7" type="ORF">HETIRDRAFT_125150</name>
</gene>
<dbReference type="SMART" id="SM00534">
    <property type="entry name" value="MUTSac"/>
    <property type="match status" value="1"/>
</dbReference>
<keyword evidence="4" id="KW-0238">DNA-binding</keyword>
<feature type="region of interest" description="Disordered" evidence="5">
    <location>
        <begin position="1"/>
        <end position="73"/>
    </location>
</feature>
<dbReference type="SMART" id="SM00533">
    <property type="entry name" value="MUTSd"/>
    <property type="match status" value="1"/>
</dbReference>
<dbReference type="Gene3D" id="3.40.50.300">
    <property type="entry name" value="P-loop containing nucleotide triphosphate hydrolases"/>
    <property type="match status" value="2"/>
</dbReference>
<dbReference type="SUPFAM" id="SSF52540">
    <property type="entry name" value="P-loop containing nucleoside triphosphate hydrolases"/>
    <property type="match status" value="1"/>
</dbReference>
<dbReference type="KEGG" id="hir:HETIRDRAFT_125150"/>
<dbReference type="PANTHER" id="PTHR11361:SF20">
    <property type="entry name" value="MUTS PROTEIN HOMOLOG 5"/>
    <property type="match status" value="1"/>
</dbReference>
<dbReference type="AlphaFoldDB" id="W4K7B1"/>
<proteinExistence type="inferred from homology"/>
<dbReference type="GeneID" id="20666898"/>
<dbReference type="GO" id="GO:0006298">
    <property type="term" value="P:mismatch repair"/>
    <property type="evidence" value="ECO:0007669"/>
    <property type="project" value="InterPro"/>
</dbReference>
<dbReference type="SUPFAM" id="SSF48334">
    <property type="entry name" value="DNA repair protein MutS, domain III"/>
    <property type="match status" value="1"/>
</dbReference>
<accession>W4K7B1</accession>
<dbReference type="InterPro" id="IPR036187">
    <property type="entry name" value="DNA_mismatch_repair_MutS_sf"/>
</dbReference>
<feature type="domain" description="DNA mismatch repair proteins mutS family" evidence="6">
    <location>
        <begin position="725"/>
        <end position="741"/>
    </location>
</feature>
<evidence type="ECO:0000256" key="1">
    <source>
        <dbReference type="ARBA" id="ARBA00006271"/>
    </source>
</evidence>
<dbReference type="GO" id="GO:0051026">
    <property type="term" value="P:chiasma assembly"/>
    <property type="evidence" value="ECO:0007669"/>
    <property type="project" value="TreeGrafter"/>
</dbReference>
<evidence type="ECO:0000313" key="7">
    <source>
        <dbReference type="EMBL" id="ETW81688.1"/>
    </source>
</evidence>